<dbReference type="InterPro" id="IPR007462">
    <property type="entry name" value="COV1-like"/>
</dbReference>
<feature type="transmembrane region" description="Helical" evidence="1">
    <location>
        <begin position="7"/>
        <end position="26"/>
    </location>
</feature>
<name>A0A2J0KU30_9BACT</name>
<dbReference type="PANTHER" id="PTHR31876:SF26">
    <property type="entry name" value="PROTEIN LIKE COV 2"/>
    <property type="match status" value="1"/>
</dbReference>
<keyword evidence="1" id="KW-0472">Membrane</keyword>
<dbReference type="AlphaFoldDB" id="A0A2J0KU30"/>
<comment type="caution">
    <text evidence="2">The sequence shown here is derived from an EMBL/GenBank/DDBJ whole genome shotgun (WGS) entry which is preliminary data.</text>
</comment>
<feature type="transmembrane region" description="Helical" evidence="1">
    <location>
        <begin position="38"/>
        <end position="61"/>
    </location>
</feature>
<dbReference type="PANTHER" id="PTHR31876">
    <property type="entry name" value="COV-LIKE PROTEIN 1"/>
    <property type="match status" value="1"/>
</dbReference>
<sequence length="201" mass="22230">AIIFPVLATILILKYLIVTTNNILLAPLTKFLEPNLGTLALILAKFLIFIGVIFSVILIGAGTRVLLLRKLFSIGEGLLYKMPFVNKIYRPIKQTINTFMEGGGRELFKSVVLVQYPRKGIYSIGFVTNTRNEEINKKTGASTISIFVPTTPSPATGWVIMVPKEEVIFLDMSIEDAMKIIISGGLVGPEGWQDKNKKIES</sequence>
<evidence type="ECO:0008006" key="4">
    <source>
        <dbReference type="Google" id="ProtNLM"/>
    </source>
</evidence>
<gene>
    <name evidence="2" type="ORF">COS99_02440</name>
</gene>
<protein>
    <recommendedName>
        <fullName evidence="4">DUF502 domain-containing protein</fullName>
    </recommendedName>
</protein>
<organism evidence="2 3">
    <name type="scientific">Candidatus Aquitaenariimonas noxiae</name>
    <dbReference type="NCBI Taxonomy" id="1974741"/>
    <lineage>
        <taxon>Bacteria</taxon>
        <taxon>Pseudomonadati</taxon>
        <taxon>Candidatus Omnitrophota</taxon>
        <taxon>Candidatus Aquitaenariimonas</taxon>
    </lineage>
</organism>
<evidence type="ECO:0000313" key="2">
    <source>
        <dbReference type="EMBL" id="PIU42012.1"/>
    </source>
</evidence>
<dbReference type="Proteomes" id="UP000230052">
    <property type="component" value="Unassembled WGS sequence"/>
</dbReference>
<keyword evidence="1" id="KW-0812">Transmembrane</keyword>
<keyword evidence="1" id="KW-1133">Transmembrane helix</keyword>
<dbReference type="Pfam" id="PF04367">
    <property type="entry name" value="DUF502"/>
    <property type="match status" value="1"/>
</dbReference>
<feature type="non-terminal residue" evidence="2">
    <location>
        <position position="1"/>
    </location>
</feature>
<evidence type="ECO:0000256" key="1">
    <source>
        <dbReference type="SAM" id="Phobius"/>
    </source>
</evidence>
<evidence type="ECO:0000313" key="3">
    <source>
        <dbReference type="Proteomes" id="UP000230052"/>
    </source>
</evidence>
<dbReference type="EMBL" id="PEWV01000024">
    <property type="protein sequence ID" value="PIU42012.1"/>
    <property type="molecule type" value="Genomic_DNA"/>
</dbReference>
<reference evidence="2 3" key="1">
    <citation type="submission" date="2017-09" db="EMBL/GenBank/DDBJ databases">
        <title>Depth-based differentiation of microbial function through sediment-hosted aquifers and enrichment of novel symbionts in the deep terrestrial subsurface.</title>
        <authorList>
            <person name="Probst A.J."/>
            <person name="Ladd B."/>
            <person name="Jarett J.K."/>
            <person name="Geller-Mcgrath D.E."/>
            <person name="Sieber C.M."/>
            <person name="Emerson J.B."/>
            <person name="Anantharaman K."/>
            <person name="Thomas B.C."/>
            <person name="Malmstrom R."/>
            <person name="Stieglmeier M."/>
            <person name="Klingl A."/>
            <person name="Woyke T."/>
            <person name="Ryan C.M."/>
            <person name="Banfield J.F."/>
        </authorList>
    </citation>
    <scope>NUCLEOTIDE SEQUENCE [LARGE SCALE GENOMIC DNA]</scope>
    <source>
        <strain evidence="2">CG07_land_8_20_14_0_80_42_15</strain>
    </source>
</reference>
<proteinExistence type="predicted"/>
<accession>A0A2J0KU30</accession>